<keyword evidence="2" id="KW-1185">Reference proteome</keyword>
<evidence type="ECO:0000313" key="1">
    <source>
        <dbReference type="EMBL" id="QOX62750.1"/>
    </source>
</evidence>
<reference evidence="1" key="1">
    <citation type="submission" date="2019-08" db="EMBL/GenBank/DDBJ databases">
        <title>Genome sequence of Clostridiales bacterium MT110.</title>
        <authorList>
            <person name="Cao J."/>
        </authorList>
    </citation>
    <scope>NUCLEOTIDE SEQUENCE</scope>
    <source>
        <strain evidence="1">MT110</strain>
    </source>
</reference>
<name>A0ACD1A8H4_9FIRM</name>
<keyword evidence="1" id="KW-0540">Nuclease</keyword>
<proteinExistence type="predicted"/>
<dbReference type="EMBL" id="CP042469">
    <property type="protein sequence ID" value="QOX62750.1"/>
    <property type="molecule type" value="Genomic_DNA"/>
</dbReference>
<organism evidence="1 2">
    <name type="scientific">Anoxybacterium hadale</name>
    <dbReference type="NCBI Taxonomy" id="3408580"/>
    <lineage>
        <taxon>Bacteria</taxon>
        <taxon>Bacillati</taxon>
        <taxon>Bacillota</taxon>
        <taxon>Clostridia</taxon>
        <taxon>Peptostreptococcales</taxon>
        <taxon>Anaerovoracaceae</taxon>
        <taxon>Anoxybacterium</taxon>
    </lineage>
</organism>
<keyword evidence="1" id="KW-0255">Endonuclease</keyword>
<protein>
    <submittedName>
        <fullName evidence="1">DNA mismatch repair endonuclease MutL</fullName>
    </submittedName>
</protein>
<sequence length="695" mass="78044">MRIRPEQEHDMDQTIEKRIFELPKHVADKIAAGEVVDRPLSIVKELVENSIDAGATSITIEIRNGGKTYIRVTDNGSGIQKEDAELAFKRHATSKIKTDTDLDHIESLGFRGEALASISAVSKVELITKTAGDKSGIRLRLEGGEMIEKEDTGCPEGTTFIIEELFFNTPARLKFMKQDATESTLIIDFISKMTLAYPQIKFRLVNNGNILFSTNGKGDIYSNILTIYSREIGDKLIHLSEDHGQMALEAFISAPSNSRTNRKSQIFFVNGRYISSKLMENAVTDAYQEKLFEGRYPVSFLFLRVSPESLDVNIHPNKREVRFDDEKAVREFIAASIRKSLKTKDAIPEIKENNLFKFKPSALAADPSKTLADPVSTLDTDSPKPSAEGVDASVQTKEADVIKTQAVKSNGTQVEQRPKEEQVDIKRLLFESRLAKEKQKQYSEQNRSSVSTAASAVEFQDGDEKTPAPLVNEALDAYVPSEKRLNSVILENNQAGNTKPADDFEIGALTVTGSIFGTYITAVDDSCFYLIDQHGAHERIFYEQLLAEYRKEEKTQQMILTPFVINVTHAVKNDTGRMLHFLGNLGFEIEEFGPTAYIVKAIPYYMGLEESKDFIDYLLDNISEEGELDNQKKIASIITSACKKAVKAHDVLDRQEIDRLMADLAKTKNPYSCPHGRPTFVKLRKYEIEKMFKRV</sequence>
<evidence type="ECO:0000313" key="2">
    <source>
        <dbReference type="Proteomes" id="UP000594014"/>
    </source>
</evidence>
<dbReference type="Proteomes" id="UP000594014">
    <property type="component" value="Chromosome"/>
</dbReference>
<gene>
    <name evidence="1" type="primary">mutL</name>
    <name evidence="1" type="ORF">FRZ06_05010</name>
</gene>
<accession>A0ACD1A8H4</accession>
<keyword evidence="1" id="KW-0378">Hydrolase</keyword>